<dbReference type="GO" id="GO:0016747">
    <property type="term" value="F:acyltransferase activity, transferring groups other than amino-acyl groups"/>
    <property type="evidence" value="ECO:0007669"/>
    <property type="project" value="InterPro"/>
</dbReference>
<dbReference type="SUPFAM" id="SSF55729">
    <property type="entry name" value="Acyl-CoA N-acyltransferases (Nat)"/>
    <property type="match status" value="1"/>
</dbReference>
<evidence type="ECO:0000313" key="2">
    <source>
        <dbReference type="EMBL" id="QQK80157.1"/>
    </source>
</evidence>
<accession>A0A7T6ZB90</accession>
<proteinExistence type="predicted"/>
<evidence type="ECO:0000313" key="3">
    <source>
        <dbReference type="Proteomes" id="UP000595349"/>
    </source>
</evidence>
<reference evidence="2 3" key="1">
    <citation type="submission" date="2020-06" db="EMBL/GenBank/DDBJ databases">
        <title>Genomic analysis of Salicibibacter sp. NKC21-4.</title>
        <authorList>
            <person name="Oh Y.J."/>
        </authorList>
    </citation>
    <scope>NUCLEOTIDE SEQUENCE [LARGE SCALE GENOMIC DNA]</scope>
    <source>
        <strain evidence="2 3">NKC21-4</strain>
    </source>
</reference>
<dbReference type="RefSeq" id="WP_200084156.1">
    <property type="nucleotide sequence ID" value="NZ_CP054706.1"/>
</dbReference>
<dbReference type="Gene3D" id="3.40.630.30">
    <property type="match status" value="1"/>
</dbReference>
<organism evidence="2 3">
    <name type="scientific">Salicibibacter cibi</name>
    <dbReference type="NCBI Taxonomy" id="2743001"/>
    <lineage>
        <taxon>Bacteria</taxon>
        <taxon>Bacillati</taxon>
        <taxon>Bacillota</taxon>
        <taxon>Bacilli</taxon>
        <taxon>Bacillales</taxon>
        <taxon>Bacillaceae</taxon>
        <taxon>Salicibibacter</taxon>
    </lineage>
</organism>
<sequence>MKRYEISVRPMRELKHDVSREVAAVFVDGYEKDLAFLSNNREKLVEAFQKMISPDVFFIATLEDEIVGILACSNNKNRALTIDKTILRNSFGYVKGSMAYHFMKDEFNKKLSYQDETGYIECVATTVKARSKGVSTALMRYVLANENYYRYILEVVDTNEVAYRLYKKLGFTEFERKKERFSKMKGFKHRIYMELCVYTRYKFGGPLQ</sequence>
<name>A0A7T6ZB90_9BACI</name>
<dbReference type="EMBL" id="CP054706">
    <property type="protein sequence ID" value="QQK80157.1"/>
    <property type="molecule type" value="Genomic_DNA"/>
</dbReference>
<dbReference type="AlphaFoldDB" id="A0A7T6ZB90"/>
<gene>
    <name evidence="2" type="ORF">HUG20_09835</name>
</gene>
<dbReference type="Pfam" id="PF00583">
    <property type="entry name" value="Acetyltransf_1"/>
    <property type="match status" value="1"/>
</dbReference>
<protein>
    <submittedName>
        <fullName evidence="2">N-acetyltransferase</fullName>
    </submittedName>
</protein>
<dbReference type="KEGG" id="scib:HUG20_09835"/>
<evidence type="ECO:0000259" key="1">
    <source>
        <dbReference type="PROSITE" id="PS51186"/>
    </source>
</evidence>
<dbReference type="InterPro" id="IPR016181">
    <property type="entry name" value="Acyl_CoA_acyltransferase"/>
</dbReference>
<dbReference type="InterPro" id="IPR000182">
    <property type="entry name" value="GNAT_dom"/>
</dbReference>
<keyword evidence="2" id="KW-0808">Transferase</keyword>
<dbReference type="Proteomes" id="UP000595349">
    <property type="component" value="Chromosome"/>
</dbReference>
<feature type="domain" description="N-acetyltransferase" evidence="1">
    <location>
        <begin position="6"/>
        <end position="194"/>
    </location>
</feature>
<keyword evidence="3" id="KW-1185">Reference proteome</keyword>
<dbReference type="PROSITE" id="PS51186">
    <property type="entry name" value="GNAT"/>
    <property type="match status" value="1"/>
</dbReference>